<dbReference type="EMBL" id="ML995827">
    <property type="protein sequence ID" value="KAF2770264.1"/>
    <property type="molecule type" value="Genomic_DNA"/>
</dbReference>
<keyword evidence="2" id="KW-0472">Membrane</keyword>
<name>A0A6G1LDM4_9PEZI</name>
<dbReference type="Proteomes" id="UP000799436">
    <property type="component" value="Unassembled WGS sequence"/>
</dbReference>
<evidence type="ECO:0000256" key="2">
    <source>
        <dbReference type="SAM" id="Phobius"/>
    </source>
</evidence>
<evidence type="ECO:0000256" key="1">
    <source>
        <dbReference type="SAM" id="MobiDB-lite"/>
    </source>
</evidence>
<protein>
    <submittedName>
        <fullName evidence="3">Uncharacterized protein</fullName>
    </submittedName>
</protein>
<proteinExistence type="predicted"/>
<gene>
    <name evidence="3" type="ORF">EJ03DRAFT_77991</name>
</gene>
<accession>A0A6G1LDM4</accession>
<feature type="region of interest" description="Disordered" evidence="1">
    <location>
        <begin position="99"/>
        <end position="125"/>
    </location>
</feature>
<organism evidence="3 4">
    <name type="scientific">Teratosphaeria nubilosa</name>
    <dbReference type="NCBI Taxonomy" id="161662"/>
    <lineage>
        <taxon>Eukaryota</taxon>
        <taxon>Fungi</taxon>
        <taxon>Dikarya</taxon>
        <taxon>Ascomycota</taxon>
        <taxon>Pezizomycotina</taxon>
        <taxon>Dothideomycetes</taxon>
        <taxon>Dothideomycetidae</taxon>
        <taxon>Mycosphaerellales</taxon>
        <taxon>Teratosphaeriaceae</taxon>
        <taxon>Teratosphaeria</taxon>
    </lineage>
</organism>
<evidence type="ECO:0000313" key="4">
    <source>
        <dbReference type="Proteomes" id="UP000799436"/>
    </source>
</evidence>
<keyword evidence="2" id="KW-1133">Transmembrane helix</keyword>
<dbReference type="AlphaFoldDB" id="A0A6G1LDM4"/>
<keyword evidence="2" id="KW-0812">Transmembrane</keyword>
<reference evidence="3" key="1">
    <citation type="journal article" date="2020" name="Stud. Mycol.">
        <title>101 Dothideomycetes genomes: a test case for predicting lifestyles and emergence of pathogens.</title>
        <authorList>
            <person name="Haridas S."/>
            <person name="Albert R."/>
            <person name="Binder M."/>
            <person name="Bloem J."/>
            <person name="Labutti K."/>
            <person name="Salamov A."/>
            <person name="Andreopoulos B."/>
            <person name="Baker S."/>
            <person name="Barry K."/>
            <person name="Bills G."/>
            <person name="Bluhm B."/>
            <person name="Cannon C."/>
            <person name="Castanera R."/>
            <person name="Culley D."/>
            <person name="Daum C."/>
            <person name="Ezra D."/>
            <person name="Gonzalez J."/>
            <person name="Henrissat B."/>
            <person name="Kuo A."/>
            <person name="Liang C."/>
            <person name="Lipzen A."/>
            <person name="Lutzoni F."/>
            <person name="Magnuson J."/>
            <person name="Mondo S."/>
            <person name="Nolan M."/>
            <person name="Ohm R."/>
            <person name="Pangilinan J."/>
            <person name="Park H.-J."/>
            <person name="Ramirez L."/>
            <person name="Alfaro M."/>
            <person name="Sun H."/>
            <person name="Tritt A."/>
            <person name="Yoshinaga Y."/>
            <person name="Zwiers L.-H."/>
            <person name="Turgeon B."/>
            <person name="Goodwin S."/>
            <person name="Spatafora J."/>
            <person name="Crous P."/>
            <person name="Grigoriev I."/>
        </authorList>
    </citation>
    <scope>NUCLEOTIDE SEQUENCE</scope>
    <source>
        <strain evidence="3">CBS 116005</strain>
    </source>
</reference>
<feature type="transmembrane region" description="Helical" evidence="2">
    <location>
        <begin position="19"/>
        <end position="42"/>
    </location>
</feature>
<sequence>MRHAAPRAFKRGGHGQAWMLPYCALSPLVHTLNCCWTLWIVLTWRKANGRLLTDFNWGIWRNRSEISSLQARGRQEAAVIRVVVSHSLYGKSEVRVRGERGARRRNALATGSERMSATQRQLRPT</sequence>
<feature type="compositionally biased region" description="Polar residues" evidence="1">
    <location>
        <begin position="113"/>
        <end position="125"/>
    </location>
</feature>
<evidence type="ECO:0000313" key="3">
    <source>
        <dbReference type="EMBL" id="KAF2770264.1"/>
    </source>
</evidence>
<keyword evidence="4" id="KW-1185">Reference proteome</keyword>